<organism evidence="1 2">
    <name type="scientific">Aureibacillus halotolerans</name>
    <dbReference type="NCBI Taxonomy" id="1508390"/>
    <lineage>
        <taxon>Bacteria</taxon>
        <taxon>Bacillati</taxon>
        <taxon>Bacillota</taxon>
        <taxon>Bacilli</taxon>
        <taxon>Bacillales</taxon>
        <taxon>Bacillaceae</taxon>
        <taxon>Aureibacillus</taxon>
    </lineage>
</organism>
<reference evidence="1 2" key="1">
    <citation type="submission" date="2019-03" db="EMBL/GenBank/DDBJ databases">
        <title>Genomic Encyclopedia of Type Strains, Phase IV (KMG-IV): sequencing the most valuable type-strain genomes for metagenomic binning, comparative biology and taxonomic classification.</title>
        <authorList>
            <person name="Goeker M."/>
        </authorList>
    </citation>
    <scope>NUCLEOTIDE SEQUENCE [LARGE SCALE GENOMIC DNA]</scope>
    <source>
        <strain evidence="1 2">DSM 28697</strain>
    </source>
</reference>
<evidence type="ECO:0000313" key="1">
    <source>
        <dbReference type="EMBL" id="TDQ36618.1"/>
    </source>
</evidence>
<dbReference type="RefSeq" id="WP_133581654.1">
    <property type="nucleotide sequence ID" value="NZ_SNYJ01000017.1"/>
</dbReference>
<proteinExistence type="predicted"/>
<dbReference type="OrthoDB" id="2974120at2"/>
<keyword evidence="2" id="KW-1185">Reference proteome</keyword>
<dbReference type="AlphaFoldDB" id="A0A4R6TSL0"/>
<name>A0A4R6TSL0_9BACI</name>
<dbReference type="InterPro" id="IPR021598">
    <property type="entry name" value="DUF3221"/>
</dbReference>
<protein>
    <submittedName>
        <fullName evidence="1">Uncharacterized protein DUF3221</fullName>
    </submittedName>
</protein>
<accession>A0A4R6TSL0</accession>
<dbReference type="PROSITE" id="PS51257">
    <property type="entry name" value="PROKAR_LIPOPROTEIN"/>
    <property type="match status" value="1"/>
</dbReference>
<dbReference type="Pfam" id="PF11518">
    <property type="entry name" value="DUF3221"/>
    <property type="match status" value="1"/>
</dbReference>
<gene>
    <name evidence="1" type="ORF">EV213_11782</name>
</gene>
<dbReference type="Proteomes" id="UP000295632">
    <property type="component" value="Unassembled WGS sequence"/>
</dbReference>
<sequence length="104" mass="11210">MKALIHIFLIGVLSVTLLIGCSEGDTQSEVPNSSRDVLEGIVQEKDATTILISNGSEGSMLYSLVTKDVAYDADVGDKIKVWTTGQYRESYPVQGVATKIVTTE</sequence>
<dbReference type="EMBL" id="SNYJ01000017">
    <property type="protein sequence ID" value="TDQ36618.1"/>
    <property type="molecule type" value="Genomic_DNA"/>
</dbReference>
<comment type="caution">
    <text evidence="1">The sequence shown here is derived from an EMBL/GenBank/DDBJ whole genome shotgun (WGS) entry which is preliminary data.</text>
</comment>
<evidence type="ECO:0000313" key="2">
    <source>
        <dbReference type="Proteomes" id="UP000295632"/>
    </source>
</evidence>